<comment type="caution">
    <text evidence="5">The sequence shown here is derived from an EMBL/GenBank/DDBJ whole genome shotgun (WGS) entry which is preliminary data.</text>
</comment>
<gene>
    <name evidence="5" type="ORF">HNR40_003292</name>
</gene>
<dbReference type="Pfam" id="PF02311">
    <property type="entry name" value="AraC_binding"/>
    <property type="match status" value="1"/>
</dbReference>
<dbReference type="InterPro" id="IPR018060">
    <property type="entry name" value="HTH_AraC"/>
</dbReference>
<dbReference type="SMART" id="SM00342">
    <property type="entry name" value="HTH_ARAC"/>
    <property type="match status" value="1"/>
</dbReference>
<dbReference type="SUPFAM" id="SSF46689">
    <property type="entry name" value="Homeodomain-like"/>
    <property type="match status" value="2"/>
</dbReference>
<keyword evidence="3" id="KW-0804">Transcription</keyword>
<name>A0A7W8EGS1_9ACTN</name>
<evidence type="ECO:0000313" key="5">
    <source>
        <dbReference type="EMBL" id="MBB5077817.1"/>
    </source>
</evidence>
<evidence type="ECO:0000259" key="4">
    <source>
        <dbReference type="PROSITE" id="PS01124"/>
    </source>
</evidence>
<dbReference type="GO" id="GO:0043565">
    <property type="term" value="F:sequence-specific DNA binding"/>
    <property type="evidence" value="ECO:0007669"/>
    <property type="project" value="InterPro"/>
</dbReference>
<evidence type="ECO:0000256" key="1">
    <source>
        <dbReference type="ARBA" id="ARBA00023015"/>
    </source>
</evidence>
<reference evidence="5 6" key="1">
    <citation type="submission" date="2020-08" db="EMBL/GenBank/DDBJ databases">
        <title>Genomic Encyclopedia of Type Strains, Phase IV (KMG-IV): sequencing the most valuable type-strain genomes for metagenomic binning, comparative biology and taxonomic classification.</title>
        <authorList>
            <person name="Goeker M."/>
        </authorList>
    </citation>
    <scope>NUCLEOTIDE SEQUENCE [LARGE SCALE GENOMIC DNA]</scope>
    <source>
        <strain evidence="5 6">DSM 45385</strain>
    </source>
</reference>
<keyword evidence="6" id="KW-1185">Reference proteome</keyword>
<dbReference type="SUPFAM" id="SSF51215">
    <property type="entry name" value="Regulatory protein AraC"/>
    <property type="match status" value="1"/>
</dbReference>
<proteinExistence type="predicted"/>
<dbReference type="Proteomes" id="UP000568380">
    <property type="component" value="Unassembled WGS sequence"/>
</dbReference>
<evidence type="ECO:0000313" key="6">
    <source>
        <dbReference type="Proteomes" id="UP000568380"/>
    </source>
</evidence>
<sequence length="249" mass="27102">MTLRLGAPPEVANAGVGVHGGGRRRDIFRLRGLWQLHLYSYSARLTVGGRTHEIRPGRVSLIPPGELVQYFYEGRSEHLYAHLRLPEQGEPVTVPLMQDAGADTPFLRDLLRQAITAAPVTPAMAAAAAWTVLWRVARLAESEGPHAAVRLAIAHIESHLAQPLTVPEVAGAAGISHNHLTRLFHAETGDTVVAYIRRRRLEQARHLLRETTLPIPAVAAAVGLADLQAFNKACRRELGAAPRAIRQSG</sequence>
<protein>
    <submittedName>
        <fullName evidence="5">AraC-like DNA-binding protein</fullName>
    </submittedName>
</protein>
<dbReference type="Pfam" id="PF12833">
    <property type="entry name" value="HTH_18"/>
    <property type="match status" value="1"/>
</dbReference>
<keyword evidence="1" id="KW-0805">Transcription regulation</keyword>
<dbReference type="RefSeq" id="WP_221340459.1">
    <property type="nucleotide sequence ID" value="NZ_JACHIN010000004.1"/>
</dbReference>
<dbReference type="InterPro" id="IPR037923">
    <property type="entry name" value="HTH-like"/>
</dbReference>
<dbReference type="Gene3D" id="1.10.10.60">
    <property type="entry name" value="Homeodomain-like"/>
    <property type="match status" value="1"/>
</dbReference>
<dbReference type="PANTHER" id="PTHR46796">
    <property type="entry name" value="HTH-TYPE TRANSCRIPTIONAL ACTIVATOR RHAS-RELATED"/>
    <property type="match status" value="1"/>
</dbReference>
<dbReference type="PANTHER" id="PTHR46796:SF6">
    <property type="entry name" value="ARAC SUBFAMILY"/>
    <property type="match status" value="1"/>
</dbReference>
<dbReference type="GO" id="GO:0003700">
    <property type="term" value="F:DNA-binding transcription factor activity"/>
    <property type="evidence" value="ECO:0007669"/>
    <property type="project" value="InterPro"/>
</dbReference>
<keyword evidence="2 5" id="KW-0238">DNA-binding</keyword>
<dbReference type="PROSITE" id="PS01124">
    <property type="entry name" value="HTH_ARAC_FAMILY_2"/>
    <property type="match status" value="1"/>
</dbReference>
<dbReference type="EMBL" id="JACHIN010000004">
    <property type="protein sequence ID" value="MBB5077817.1"/>
    <property type="molecule type" value="Genomic_DNA"/>
</dbReference>
<dbReference type="InterPro" id="IPR050204">
    <property type="entry name" value="AraC_XylS_family_regulators"/>
</dbReference>
<dbReference type="InterPro" id="IPR009057">
    <property type="entry name" value="Homeodomain-like_sf"/>
</dbReference>
<feature type="domain" description="HTH araC/xylS-type" evidence="4">
    <location>
        <begin position="150"/>
        <end position="248"/>
    </location>
</feature>
<evidence type="ECO:0000256" key="2">
    <source>
        <dbReference type="ARBA" id="ARBA00023125"/>
    </source>
</evidence>
<evidence type="ECO:0000256" key="3">
    <source>
        <dbReference type="ARBA" id="ARBA00023163"/>
    </source>
</evidence>
<organism evidence="5 6">
    <name type="scientific">Nonomuraea endophytica</name>
    <dbReference type="NCBI Taxonomy" id="714136"/>
    <lineage>
        <taxon>Bacteria</taxon>
        <taxon>Bacillati</taxon>
        <taxon>Actinomycetota</taxon>
        <taxon>Actinomycetes</taxon>
        <taxon>Streptosporangiales</taxon>
        <taxon>Streptosporangiaceae</taxon>
        <taxon>Nonomuraea</taxon>
    </lineage>
</organism>
<dbReference type="InterPro" id="IPR003313">
    <property type="entry name" value="AraC-bd"/>
</dbReference>
<dbReference type="AlphaFoldDB" id="A0A7W8EGS1"/>
<accession>A0A7W8EGS1</accession>